<dbReference type="InterPro" id="IPR006343">
    <property type="entry name" value="DnaB/C_C"/>
</dbReference>
<dbReference type="Pfam" id="PF21984">
    <property type="entry name" value="DnaD_N"/>
    <property type="match status" value="1"/>
</dbReference>
<evidence type="ECO:0000256" key="1">
    <source>
        <dbReference type="ARBA" id="ARBA00093462"/>
    </source>
</evidence>
<dbReference type="SUPFAM" id="SSF158499">
    <property type="entry name" value="DnaD domain-like"/>
    <property type="match status" value="1"/>
</dbReference>
<sequence>MEQTQMINWLTKGNISIPVILLESYPQLGIDEKEVMLLLHIHSYLDRGNTFPTPDEMAIRMSIGSQGCMEILHALLRKGCLAIEEEKDLTGVMYERYTLRPLWEKLIRLIEKNEQEQEKQQAQADEGELFQMFEREFARVLSPMEYETIAIWVDQEQYSPVLIKAALKEAVISGKLNLRYIDRILFEWKKNGVKTVEQARERSLRFRQHQPSRKQPPQAGQASESKGKTVPFYNWLEQ</sequence>
<evidence type="ECO:0000256" key="2">
    <source>
        <dbReference type="SAM" id="MobiDB-lite"/>
    </source>
</evidence>
<dbReference type="PANTHER" id="PTHR37293">
    <property type="entry name" value="PHAGE REPLICATION PROTEIN-RELATED"/>
    <property type="match status" value="1"/>
</dbReference>
<dbReference type="RefSeq" id="WP_069716318.1">
    <property type="nucleotide sequence ID" value="NZ_MJEH01000011.1"/>
</dbReference>
<comment type="caution">
    <text evidence="5">The sequence shown here is derived from an EMBL/GenBank/DDBJ whole genome shotgun (WGS) entry which is preliminary data.</text>
</comment>
<evidence type="ECO:0000313" key="6">
    <source>
        <dbReference type="Proteomes" id="UP000095209"/>
    </source>
</evidence>
<dbReference type="InterPro" id="IPR053843">
    <property type="entry name" value="DnaD_N"/>
</dbReference>
<feature type="region of interest" description="Disordered" evidence="2">
    <location>
        <begin position="204"/>
        <end position="238"/>
    </location>
</feature>
<organism evidence="5 6">
    <name type="scientific">Bacillus solimangrovi</name>
    <dbReference type="NCBI Taxonomy" id="1305675"/>
    <lineage>
        <taxon>Bacteria</taxon>
        <taxon>Bacillati</taxon>
        <taxon>Bacillota</taxon>
        <taxon>Bacilli</taxon>
        <taxon>Bacillales</taxon>
        <taxon>Bacillaceae</taxon>
        <taxon>Bacillus</taxon>
    </lineage>
</organism>
<dbReference type="Pfam" id="PF07261">
    <property type="entry name" value="DnaB_2"/>
    <property type="match status" value="1"/>
</dbReference>
<dbReference type="InterPro" id="IPR034829">
    <property type="entry name" value="DnaD-like_sf"/>
</dbReference>
<dbReference type="Proteomes" id="UP000095209">
    <property type="component" value="Unassembled WGS sequence"/>
</dbReference>
<feature type="domain" description="DnaB/C C-terminal" evidence="3">
    <location>
        <begin position="130"/>
        <end position="202"/>
    </location>
</feature>
<proteinExistence type="inferred from homology"/>
<reference evidence="5 6" key="1">
    <citation type="submission" date="2016-08" db="EMBL/GenBank/DDBJ databases">
        <title>Genome of Bacillus solimangrovi GH2-4.</title>
        <authorList>
            <person name="Lim S."/>
            <person name="Kim B.-C."/>
        </authorList>
    </citation>
    <scope>NUCLEOTIDE SEQUENCE [LARGE SCALE GENOMIC DNA]</scope>
    <source>
        <strain evidence="5 6">GH2-4</strain>
    </source>
</reference>
<accession>A0A1E5LH67</accession>
<evidence type="ECO:0000259" key="4">
    <source>
        <dbReference type="Pfam" id="PF21984"/>
    </source>
</evidence>
<dbReference type="NCBIfam" id="TIGR01446">
    <property type="entry name" value="DnaD_dom"/>
    <property type="match status" value="1"/>
</dbReference>
<dbReference type="InterPro" id="IPR036388">
    <property type="entry name" value="WH-like_DNA-bd_sf"/>
</dbReference>
<dbReference type="EMBL" id="MJEH01000011">
    <property type="protein sequence ID" value="OEH93415.1"/>
    <property type="molecule type" value="Genomic_DNA"/>
</dbReference>
<name>A0A1E5LH67_9BACI</name>
<keyword evidence="6" id="KW-1185">Reference proteome</keyword>
<dbReference type="AlphaFoldDB" id="A0A1E5LH67"/>
<feature type="compositionally biased region" description="Polar residues" evidence="2">
    <location>
        <begin position="213"/>
        <end position="224"/>
    </location>
</feature>
<evidence type="ECO:0000259" key="3">
    <source>
        <dbReference type="Pfam" id="PF07261"/>
    </source>
</evidence>
<protein>
    <submittedName>
        <fullName evidence="5">DNA replication protein DnaD</fullName>
    </submittedName>
</protein>
<evidence type="ECO:0000313" key="5">
    <source>
        <dbReference type="EMBL" id="OEH93415.1"/>
    </source>
</evidence>
<feature type="domain" description="DnaD N-terminal" evidence="4">
    <location>
        <begin position="17"/>
        <end position="116"/>
    </location>
</feature>
<gene>
    <name evidence="5" type="ORF">BFG57_00015</name>
</gene>
<dbReference type="PANTHER" id="PTHR37293:SF6">
    <property type="entry name" value="DNA REPLICATION PROTEIN DNAD"/>
    <property type="match status" value="1"/>
</dbReference>
<dbReference type="InterPro" id="IPR053162">
    <property type="entry name" value="DnaD"/>
</dbReference>
<dbReference type="Gene3D" id="1.10.10.10">
    <property type="entry name" value="Winged helix-like DNA-binding domain superfamily/Winged helix DNA-binding domain"/>
    <property type="match status" value="1"/>
</dbReference>
<dbReference type="Gene3D" id="1.10.10.630">
    <property type="entry name" value="DnaD domain-like"/>
    <property type="match status" value="1"/>
</dbReference>
<comment type="similarity">
    <text evidence="1">Belongs to the DnaB/DnaD family.</text>
</comment>
<dbReference type="STRING" id="1305675.BFG57_00015"/>
<dbReference type="OrthoDB" id="9770238at2"/>